<keyword evidence="3" id="KW-0175">Coiled coil</keyword>
<evidence type="ECO:0000313" key="7">
    <source>
        <dbReference type="EMBL" id="NGY04942.1"/>
    </source>
</evidence>
<dbReference type="EMBL" id="JAAMOW010000004">
    <property type="protein sequence ID" value="NGY04942.1"/>
    <property type="molecule type" value="Genomic_DNA"/>
</dbReference>
<feature type="coiled-coil region" evidence="3">
    <location>
        <begin position="94"/>
        <end position="121"/>
    </location>
</feature>
<dbReference type="Gene3D" id="1.10.287.470">
    <property type="entry name" value="Helix hairpin bin"/>
    <property type="match status" value="2"/>
</dbReference>
<dbReference type="SUPFAM" id="SSF111369">
    <property type="entry name" value="HlyD-like secretion proteins"/>
    <property type="match status" value="2"/>
</dbReference>
<protein>
    <submittedName>
        <fullName evidence="7">HlyD family secretion protein</fullName>
    </submittedName>
</protein>
<accession>A0A6M2BQP1</accession>
<dbReference type="GO" id="GO:0055085">
    <property type="term" value="P:transmembrane transport"/>
    <property type="evidence" value="ECO:0007669"/>
    <property type="project" value="InterPro"/>
</dbReference>
<dbReference type="AlphaFoldDB" id="A0A6M2BQP1"/>
<evidence type="ECO:0000256" key="2">
    <source>
        <dbReference type="ARBA" id="ARBA00009477"/>
    </source>
</evidence>
<dbReference type="Gene3D" id="2.40.50.100">
    <property type="match status" value="1"/>
</dbReference>
<sequence length="364" mass="39184">MSEQSESAVSPQRQRVRRILFVAGFAVAIAAVLYVYIFGGRYVSTDNAYVKANMVNVSADVDGKVAEIDVSENQHVKAGDVLFRIDPAPYQVAVQQAEAALLQASAQVESLKATYAQKQAALWSAQADLTFRETDYRRAKALQAVGASSKSTLDAARNALDVARSDINAARHEVGEVRAQLGGDPEIATKDHPTYKAALATLDKARLDLARTAVHTPIDGVASKVPDVGGYVLPGLPVMSVVDAESPWVEANLKESQLERVRPGQKVEIDVDAYSHTRWQGVVDSIGQATGAEFSLLPPQNASGNWVKVVQRVPVRIRIDHQNGEPPLRSGMSADISIDTGAARARGVHRMLSWIGLEDAQAAE</sequence>
<dbReference type="PANTHER" id="PTHR30386:SF19">
    <property type="entry name" value="MULTIDRUG EXPORT PROTEIN EMRA-RELATED"/>
    <property type="match status" value="1"/>
</dbReference>
<keyword evidence="4" id="KW-0472">Membrane</keyword>
<feature type="transmembrane region" description="Helical" evidence="4">
    <location>
        <begin position="20"/>
        <end position="39"/>
    </location>
</feature>
<keyword evidence="8" id="KW-1185">Reference proteome</keyword>
<feature type="domain" description="p-hydroxybenzoic acid efflux pump subunit AaeA-like beta-barrel" evidence="6">
    <location>
        <begin position="248"/>
        <end position="338"/>
    </location>
</feature>
<dbReference type="InterPro" id="IPR058634">
    <property type="entry name" value="AaeA-lik-b-barrel"/>
</dbReference>
<evidence type="ECO:0000256" key="1">
    <source>
        <dbReference type="ARBA" id="ARBA00004196"/>
    </source>
</evidence>
<comment type="subcellular location">
    <subcellularLocation>
        <location evidence="1">Cell envelope</location>
    </subcellularLocation>
</comment>
<evidence type="ECO:0000259" key="6">
    <source>
        <dbReference type="Pfam" id="PF25963"/>
    </source>
</evidence>
<dbReference type="InterPro" id="IPR050739">
    <property type="entry name" value="MFP"/>
</dbReference>
<dbReference type="RefSeq" id="WP_166255308.1">
    <property type="nucleotide sequence ID" value="NZ_JAAMOW010000004.1"/>
</dbReference>
<dbReference type="GO" id="GO:0030313">
    <property type="term" value="C:cell envelope"/>
    <property type="evidence" value="ECO:0007669"/>
    <property type="project" value="UniProtKB-SubCell"/>
</dbReference>
<dbReference type="PANTHER" id="PTHR30386">
    <property type="entry name" value="MEMBRANE FUSION SUBUNIT OF EMRAB-TOLC MULTIDRUG EFFLUX PUMP"/>
    <property type="match status" value="1"/>
</dbReference>
<evidence type="ECO:0000256" key="3">
    <source>
        <dbReference type="SAM" id="Coils"/>
    </source>
</evidence>
<dbReference type="InterPro" id="IPR058625">
    <property type="entry name" value="MdtA-like_BSH"/>
</dbReference>
<organism evidence="7 8">
    <name type="scientific">Solimonas terrae</name>
    <dbReference type="NCBI Taxonomy" id="1396819"/>
    <lineage>
        <taxon>Bacteria</taxon>
        <taxon>Pseudomonadati</taxon>
        <taxon>Pseudomonadota</taxon>
        <taxon>Gammaproteobacteria</taxon>
        <taxon>Nevskiales</taxon>
        <taxon>Nevskiaceae</taxon>
        <taxon>Solimonas</taxon>
    </lineage>
</organism>
<comment type="similarity">
    <text evidence="2">Belongs to the membrane fusion protein (MFP) (TC 8.A.1) family.</text>
</comment>
<evidence type="ECO:0000259" key="5">
    <source>
        <dbReference type="Pfam" id="PF25917"/>
    </source>
</evidence>
<dbReference type="Proteomes" id="UP000472676">
    <property type="component" value="Unassembled WGS sequence"/>
</dbReference>
<gene>
    <name evidence="7" type="ORF">G7Y85_09200</name>
</gene>
<proteinExistence type="inferred from homology"/>
<feature type="domain" description="Multidrug resistance protein MdtA-like barrel-sandwich hybrid" evidence="5">
    <location>
        <begin position="53"/>
        <end position="237"/>
    </location>
</feature>
<comment type="caution">
    <text evidence="7">The sequence shown here is derived from an EMBL/GenBank/DDBJ whole genome shotgun (WGS) entry which is preliminary data.</text>
</comment>
<dbReference type="Pfam" id="PF25917">
    <property type="entry name" value="BSH_RND"/>
    <property type="match status" value="1"/>
</dbReference>
<evidence type="ECO:0000256" key="4">
    <source>
        <dbReference type="SAM" id="Phobius"/>
    </source>
</evidence>
<keyword evidence="4" id="KW-0812">Transmembrane</keyword>
<evidence type="ECO:0000313" key="8">
    <source>
        <dbReference type="Proteomes" id="UP000472676"/>
    </source>
</evidence>
<dbReference type="Gene3D" id="2.40.30.170">
    <property type="match status" value="1"/>
</dbReference>
<name>A0A6M2BQP1_9GAMM</name>
<dbReference type="Pfam" id="PF25963">
    <property type="entry name" value="Beta-barrel_AAEA"/>
    <property type="match status" value="1"/>
</dbReference>
<keyword evidence="4" id="KW-1133">Transmembrane helix</keyword>
<reference evidence="7 8" key="1">
    <citation type="journal article" date="2014" name="Int. J. Syst. Evol. Microbiol.">
        <title>Solimonas terrae sp. nov., isolated from soil.</title>
        <authorList>
            <person name="Kim S.J."/>
            <person name="Moon J.Y."/>
            <person name="Weon H.Y."/>
            <person name="Ahn J.H."/>
            <person name="Chen W.M."/>
            <person name="Kwon S.W."/>
        </authorList>
    </citation>
    <scope>NUCLEOTIDE SEQUENCE [LARGE SCALE GENOMIC DNA]</scope>
    <source>
        <strain evidence="7 8">KIS83-12</strain>
    </source>
</reference>